<dbReference type="Gene3D" id="1.20.1250.20">
    <property type="entry name" value="MFS general substrate transporter like domains"/>
    <property type="match status" value="2"/>
</dbReference>
<evidence type="ECO:0000256" key="2">
    <source>
        <dbReference type="ARBA" id="ARBA00022448"/>
    </source>
</evidence>
<dbReference type="InterPro" id="IPR020846">
    <property type="entry name" value="MFS_dom"/>
</dbReference>
<gene>
    <name evidence="10" type="ORF">FB476_0534</name>
</gene>
<comment type="caution">
    <text evidence="10">The sequence shown here is derived from an EMBL/GenBank/DDBJ whole genome shotgun (WGS) entry which is preliminary data.</text>
</comment>
<feature type="transmembrane region" description="Helical" evidence="8">
    <location>
        <begin position="156"/>
        <end position="177"/>
    </location>
</feature>
<dbReference type="Proteomes" id="UP000315133">
    <property type="component" value="Unassembled WGS sequence"/>
</dbReference>
<proteinExistence type="predicted"/>
<feature type="region of interest" description="Disordered" evidence="7">
    <location>
        <begin position="185"/>
        <end position="214"/>
    </location>
</feature>
<comment type="subcellular location">
    <subcellularLocation>
        <location evidence="1">Cell membrane</location>
        <topology evidence="1">Multi-pass membrane protein</topology>
    </subcellularLocation>
</comment>
<organism evidence="10 11">
    <name type="scientific">Ornithinimicrobium humiphilum</name>
    <dbReference type="NCBI Taxonomy" id="125288"/>
    <lineage>
        <taxon>Bacteria</taxon>
        <taxon>Bacillati</taxon>
        <taxon>Actinomycetota</taxon>
        <taxon>Actinomycetes</taxon>
        <taxon>Micrococcales</taxon>
        <taxon>Ornithinimicrobiaceae</taxon>
        <taxon>Ornithinimicrobium</taxon>
    </lineage>
</organism>
<dbReference type="InterPro" id="IPR050171">
    <property type="entry name" value="MFS_Transporters"/>
</dbReference>
<evidence type="ECO:0000256" key="6">
    <source>
        <dbReference type="ARBA" id="ARBA00023136"/>
    </source>
</evidence>
<dbReference type="EMBL" id="VFPU01000001">
    <property type="protein sequence ID" value="TQM95686.1"/>
    <property type="molecule type" value="Genomic_DNA"/>
</dbReference>
<evidence type="ECO:0000313" key="11">
    <source>
        <dbReference type="Proteomes" id="UP000315133"/>
    </source>
</evidence>
<feature type="transmembrane region" description="Helical" evidence="8">
    <location>
        <begin position="346"/>
        <end position="369"/>
    </location>
</feature>
<evidence type="ECO:0000256" key="7">
    <source>
        <dbReference type="SAM" id="MobiDB-lite"/>
    </source>
</evidence>
<dbReference type="PANTHER" id="PTHR23517">
    <property type="entry name" value="RESISTANCE PROTEIN MDTM, PUTATIVE-RELATED-RELATED"/>
    <property type="match status" value="1"/>
</dbReference>
<name>A0A543KKT1_9MICO</name>
<keyword evidence="6 8" id="KW-0472">Membrane</keyword>
<dbReference type="InterPro" id="IPR011701">
    <property type="entry name" value="MFS"/>
</dbReference>
<evidence type="ECO:0000256" key="3">
    <source>
        <dbReference type="ARBA" id="ARBA00022475"/>
    </source>
</evidence>
<feature type="transmembrane region" description="Helical" evidence="8">
    <location>
        <begin position="287"/>
        <end position="305"/>
    </location>
</feature>
<feature type="transmembrane region" description="Helical" evidence="8">
    <location>
        <begin position="217"/>
        <end position="237"/>
    </location>
</feature>
<keyword evidence="2" id="KW-0813">Transport</keyword>
<evidence type="ECO:0000256" key="8">
    <source>
        <dbReference type="SAM" id="Phobius"/>
    </source>
</evidence>
<keyword evidence="4 8" id="KW-0812">Transmembrane</keyword>
<dbReference type="SUPFAM" id="SSF103473">
    <property type="entry name" value="MFS general substrate transporter"/>
    <property type="match status" value="1"/>
</dbReference>
<dbReference type="InterPro" id="IPR036259">
    <property type="entry name" value="MFS_trans_sf"/>
</dbReference>
<reference evidence="10 11" key="1">
    <citation type="submission" date="2019-06" db="EMBL/GenBank/DDBJ databases">
        <title>Sequencing the genomes of 1000 actinobacteria strains.</title>
        <authorList>
            <person name="Klenk H.-P."/>
        </authorList>
    </citation>
    <scope>NUCLEOTIDE SEQUENCE [LARGE SCALE GENOMIC DNA]</scope>
    <source>
        <strain evidence="10 11">DSM 12362</strain>
    </source>
</reference>
<evidence type="ECO:0000313" key="10">
    <source>
        <dbReference type="EMBL" id="TQM95686.1"/>
    </source>
</evidence>
<dbReference type="GO" id="GO:0005886">
    <property type="term" value="C:plasma membrane"/>
    <property type="evidence" value="ECO:0007669"/>
    <property type="project" value="UniProtKB-SubCell"/>
</dbReference>
<feature type="domain" description="Major facilitator superfamily (MFS) profile" evidence="9">
    <location>
        <begin position="1"/>
        <end position="399"/>
    </location>
</feature>
<feature type="transmembrane region" description="Helical" evidence="8">
    <location>
        <begin position="32"/>
        <end position="51"/>
    </location>
</feature>
<dbReference type="OrthoDB" id="3285241at2"/>
<keyword evidence="5 8" id="KW-1133">Transmembrane helix</keyword>
<feature type="transmembrane region" description="Helical" evidence="8">
    <location>
        <begin position="311"/>
        <end position="334"/>
    </location>
</feature>
<keyword evidence="3" id="KW-1003">Cell membrane</keyword>
<evidence type="ECO:0000256" key="1">
    <source>
        <dbReference type="ARBA" id="ARBA00004651"/>
    </source>
</evidence>
<feature type="transmembrane region" description="Helical" evidence="8">
    <location>
        <begin position="130"/>
        <end position="150"/>
    </location>
</feature>
<protein>
    <submittedName>
        <fullName evidence="10">MFS transporter</fullName>
    </submittedName>
</protein>
<evidence type="ECO:0000256" key="4">
    <source>
        <dbReference type="ARBA" id="ARBA00022692"/>
    </source>
</evidence>
<evidence type="ECO:0000256" key="5">
    <source>
        <dbReference type="ARBA" id="ARBA00022989"/>
    </source>
</evidence>
<dbReference type="Pfam" id="PF07690">
    <property type="entry name" value="MFS_1"/>
    <property type="match status" value="2"/>
</dbReference>
<accession>A0A543KKT1</accession>
<feature type="transmembrane region" description="Helical" evidence="8">
    <location>
        <begin position="375"/>
        <end position="399"/>
    </location>
</feature>
<sequence>MLVPSVLVGIAGGATVPVSVLAALELGASPALASLVIALVGLATLATTVLAGRFIDRLGDRRAMLVATAAAAGCTALSVGALAWGGSGALALFVVSLVLRAPVMNVWNLSRQALVAEHVPVERRGRAMTALGGTMRAGTLLGPLLGAALLLQLPLWSVYVLSVGCALLALGVLYTPAGSTLDTAARAARSDGHGSGATADGSQGTRSRTPAPGPTTVRWRAVLLAGVAVGTLALARVAQPVVLQLWGVSLGFSESTISLLVALGAAVELVLMFPGGRLKDTLGRSPVLVLCLAVYGAGFVLLAGLPSLVGAVVAVLVMAVGNGLGAGINMTIGADLSPAVDRARFLGTWALFSAAGSLAGPATVSALVAVGSARLALLGIAAVALAGSAWMAGWARVAALPGGVGRGR</sequence>
<dbReference type="PROSITE" id="PS50850">
    <property type="entry name" value="MFS"/>
    <property type="match status" value="1"/>
</dbReference>
<dbReference type="RefSeq" id="WP_141817403.1">
    <property type="nucleotide sequence ID" value="NZ_BAAAIL010000003.1"/>
</dbReference>
<dbReference type="GO" id="GO:0022857">
    <property type="term" value="F:transmembrane transporter activity"/>
    <property type="evidence" value="ECO:0007669"/>
    <property type="project" value="InterPro"/>
</dbReference>
<dbReference type="AlphaFoldDB" id="A0A543KKT1"/>
<keyword evidence="11" id="KW-1185">Reference proteome</keyword>
<evidence type="ECO:0000259" key="9">
    <source>
        <dbReference type="PROSITE" id="PS50850"/>
    </source>
</evidence>